<protein>
    <submittedName>
        <fullName evidence="1">Uncharacterized protein</fullName>
    </submittedName>
</protein>
<dbReference type="Proteomes" id="UP001629432">
    <property type="component" value="Unassembled WGS sequence"/>
</dbReference>
<comment type="caution">
    <text evidence="1">The sequence shown here is derived from an EMBL/GenBank/DDBJ whole genome shotgun (WGS) entry which is preliminary data.</text>
</comment>
<sequence length="143" mass="15615">MKLPSFVQRVLQRRVKPALTPEGIAFGYGIEKLEIVSVAARRMAALQARAALASSLAESAVRVEKLSATQLARKYNVPTASVQKKLIELGYIEVRSGLHFFTELGRSVGGEYRKNQADASDADGHMVWPFDEPLVAAVQSTSK</sequence>
<proteinExistence type="predicted"/>
<dbReference type="EMBL" id="JAQQCF010000061">
    <property type="protein sequence ID" value="MFM0642213.1"/>
    <property type="molecule type" value="Genomic_DNA"/>
</dbReference>
<reference evidence="1 2" key="1">
    <citation type="journal article" date="2024" name="Chem. Sci.">
        <title>Discovery of megapolipeptins by genome mining of a Burkholderiales bacteria collection.</title>
        <authorList>
            <person name="Paulo B.S."/>
            <person name="Recchia M.J.J."/>
            <person name="Lee S."/>
            <person name="Fergusson C.H."/>
            <person name="Romanowski S.B."/>
            <person name="Hernandez A."/>
            <person name="Krull N."/>
            <person name="Liu D.Y."/>
            <person name="Cavanagh H."/>
            <person name="Bos A."/>
            <person name="Gray C.A."/>
            <person name="Murphy B.T."/>
            <person name="Linington R.G."/>
            <person name="Eustaquio A.S."/>
        </authorList>
    </citation>
    <scope>NUCLEOTIDE SEQUENCE [LARGE SCALE GENOMIC DNA]</scope>
    <source>
        <strain evidence="1 2">RL17-338-BIC-A</strain>
    </source>
</reference>
<keyword evidence="2" id="KW-1185">Reference proteome</keyword>
<evidence type="ECO:0000313" key="1">
    <source>
        <dbReference type="EMBL" id="MFM0642213.1"/>
    </source>
</evidence>
<gene>
    <name evidence="1" type="ORF">PQQ63_36615</name>
</gene>
<organism evidence="1 2">
    <name type="scientific">Paraburkholderia metrosideri</name>
    <dbReference type="NCBI Taxonomy" id="580937"/>
    <lineage>
        <taxon>Bacteria</taxon>
        <taxon>Pseudomonadati</taxon>
        <taxon>Pseudomonadota</taxon>
        <taxon>Betaproteobacteria</taxon>
        <taxon>Burkholderiales</taxon>
        <taxon>Burkholderiaceae</taxon>
        <taxon>Paraburkholderia</taxon>
    </lineage>
</organism>
<evidence type="ECO:0000313" key="2">
    <source>
        <dbReference type="Proteomes" id="UP001629432"/>
    </source>
</evidence>
<name>A0ABW9E5Z3_9BURK</name>
<accession>A0ABW9E5Z3</accession>
<dbReference type="RefSeq" id="WP_408340791.1">
    <property type="nucleotide sequence ID" value="NZ_JAQQCF010000061.1"/>
</dbReference>